<feature type="domain" description="Cyclic nucleotide-binding" evidence="1">
    <location>
        <begin position="9"/>
        <end position="112"/>
    </location>
</feature>
<protein>
    <submittedName>
        <fullName evidence="2">Crp/Fnr family transcriptional regulator</fullName>
    </submittedName>
</protein>
<organism evidence="2 3">
    <name type="scientific">Zunongwangia pacifica</name>
    <dbReference type="NCBI Taxonomy" id="2911062"/>
    <lineage>
        <taxon>Bacteria</taxon>
        <taxon>Pseudomonadati</taxon>
        <taxon>Bacteroidota</taxon>
        <taxon>Flavobacteriia</taxon>
        <taxon>Flavobacteriales</taxon>
        <taxon>Flavobacteriaceae</taxon>
        <taxon>Zunongwangia</taxon>
    </lineage>
</organism>
<dbReference type="AlphaFoldDB" id="A0A9X2CR19"/>
<dbReference type="EMBL" id="JAKHSK010000051">
    <property type="protein sequence ID" value="MCL6220712.1"/>
    <property type="molecule type" value="Genomic_DNA"/>
</dbReference>
<dbReference type="CDD" id="cd00038">
    <property type="entry name" value="CAP_ED"/>
    <property type="match status" value="1"/>
</dbReference>
<dbReference type="Proteomes" id="UP001139521">
    <property type="component" value="Unassembled WGS sequence"/>
</dbReference>
<comment type="caution">
    <text evidence="2">The sequence shown here is derived from an EMBL/GenBank/DDBJ whole genome shotgun (WGS) entry which is preliminary data.</text>
</comment>
<dbReference type="InterPro" id="IPR000595">
    <property type="entry name" value="cNMP-bd_dom"/>
</dbReference>
<evidence type="ECO:0000259" key="1">
    <source>
        <dbReference type="PROSITE" id="PS50042"/>
    </source>
</evidence>
<dbReference type="RefSeq" id="WP_249603400.1">
    <property type="nucleotide sequence ID" value="NZ_JAKHSK010000051.1"/>
</dbReference>
<dbReference type="Pfam" id="PF00027">
    <property type="entry name" value="cNMP_binding"/>
    <property type="match status" value="1"/>
</dbReference>
<sequence length="187" mass="22379">MSLKEYIQRYINLSEEEYTLFLSYLETQSFAPGAKLLAYEERCQSRFYIKKGCVRMYGYTEKGKEQIYHFGIDNWWISNYESLLNDTPSHLVIEAIEPTEVYCLTSEKFEELCLKIPKIERLFRMIMERAYMAFQKRLEFLFSLSSEEQYRHFIEANAAFTQRVPQYMLASYLGVTPEFISKIRSKM</sequence>
<evidence type="ECO:0000313" key="3">
    <source>
        <dbReference type="Proteomes" id="UP001139521"/>
    </source>
</evidence>
<keyword evidence="3" id="KW-1185">Reference proteome</keyword>
<dbReference type="InterPro" id="IPR014710">
    <property type="entry name" value="RmlC-like_jellyroll"/>
</dbReference>
<accession>A0A9X2CR19</accession>
<dbReference type="PROSITE" id="PS50042">
    <property type="entry name" value="CNMP_BINDING_3"/>
    <property type="match status" value="1"/>
</dbReference>
<proteinExistence type="predicted"/>
<reference evidence="2" key="1">
    <citation type="submission" date="2022-01" db="EMBL/GenBank/DDBJ databases">
        <title>Genome sequencing of Zunongwangia sp. M21534 genome.</title>
        <authorList>
            <person name="Chen Y."/>
            <person name="Dong C."/>
            <person name="Shao Z."/>
        </authorList>
    </citation>
    <scope>NUCLEOTIDE SEQUENCE</scope>
    <source>
        <strain evidence="2">MCCC M21534</strain>
    </source>
</reference>
<dbReference type="Gene3D" id="2.60.120.10">
    <property type="entry name" value="Jelly Rolls"/>
    <property type="match status" value="1"/>
</dbReference>
<dbReference type="SUPFAM" id="SSF51206">
    <property type="entry name" value="cAMP-binding domain-like"/>
    <property type="match status" value="1"/>
</dbReference>
<dbReference type="InterPro" id="IPR018490">
    <property type="entry name" value="cNMP-bd_dom_sf"/>
</dbReference>
<gene>
    <name evidence="2" type="ORF">L1967_20660</name>
</gene>
<evidence type="ECO:0000313" key="2">
    <source>
        <dbReference type="EMBL" id="MCL6220712.1"/>
    </source>
</evidence>
<name>A0A9X2CR19_9FLAO</name>